<comment type="caution">
    <text evidence="1">The sequence shown here is derived from an EMBL/GenBank/DDBJ whole genome shotgun (WGS) entry which is preliminary data.</text>
</comment>
<dbReference type="EMBL" id="LILC01000012">
    <property type="protein sequence ID" value="KOO46711.1"/>
    <property type="molecule type" value="Genomic_DNA"/>
</dbReference>
<reference evidence="2" key="1">
    <citation type="submission" date="2015-08" db="EMBL/GenBank/DDBJ databases">
        <title>Fjat-14210 dsm16467.</title>
        <authorList>
            <person name="Liu B."/>
            <person name="Wang J."/>
            <person name="Zhu Y."/>
            <person name="Liu G."/>
            <person name="Chen Q."/>
            <person name="Chen Z."/>
            <person name="Lan J."/>
            <person name="Che J."/>
            <person name="Ge C."/>
            <person name="Shi H."/>
            <person name="Pan Z."/>
            <person name="Liu X."/>
        </authorList>
    </citation>
    <scope>NUCLEOTIDE SEQUENCE [LARGE SCALE GENOMIC DNA]</scope>
    <source>
        <strain evidence="2">DSM 16467</strain>
    </source>
</reference>
<gene>
    <name evidence="1" type="ORF">AMD01_08945</name>
</gene>
<name>A0A0M0L6K6_9BACI</name>
<sequence>MDNRNKTWNGYMKYFSAPYTQKYLFHCYERKKLEKAEQKSYENCYPFIYYLEHAKNYYELSTHSPLSIKPVLLFYGMTQLFKACLLTVDASYPHNTSVLAHGVTTRKRKKQSYDFLDDEVKVQKNGLFSHISAKMFHMEHLEGNKYSMSSLMSQVVEMTSLHQEAAKPLKINTNWSRREIEFPTFFLDLFHMNTERFHSYIKGKATFGIQANEEKKKSISFRLLEKSINLSCCSPFMYHLDEDALYFPNKREGTTFFPEPLSHYLVLYNLSMISRYETEWWYELLHTYSSHDYPFITHFLSITEEKIPFLLLSYLKHNEKGLVN</sequence>
<evidence type="ECO:0000313" key="1">
    <source>
        <dbReference type="EMBL" id="KOO46711.1"/>
    </source>
</evidence>
<keyword evidence="2" id="KW-1185">Reference proteome</keyword>
<dbReference type="Proteomes" id="UP000037558">
    <property type="component" value="Unassembled WGS sequence"/>
</dbReference>
<accession>A0A0M0L6K6</accession>
<organism evidence="1 2">
    <name type="scientific">Priestia koreensis</name>
    <dbReference type="NCBI Taxonomy" id="284581"/>
    <lineage>
        <taxon>Bacteria</taxon>
        <taxon>Bacillati</taxon>
        <taxon>Bacillota</taxon>
        <taxon>Bacilli</taxon>
        <taxon>Bacillales</taxon>
        <taxon>Bacillaceae</taxon>
        <taxon>Priestia</taxon>
    </lineage>
</organism>
<dbReference type="Pfam" id="PF14175">
    <property type="entry name" value="YaaC"/>
    <property type="match status" value="1"/>
</dbReference>
<proteinExistence type="predicted"/>
<dbReference type="STRING" id="284581.AMD01_08945"/>
<evidence type="ECO:0000313" key="2">
    <source>
        <dbReference type="Proteomes" id="UP000037558"/>
    </source>
</evidence>
<dbReference type="InterPro" id="IPR026988">
    <property type="entry name" value="YaaC-like"/>
</dbReference>
<evidence type="ECO:0008006" key="3">
    <source>
        <dbReference type="Google" id="ProtNLM"/>
    </source>
</evidence>
<protein>
    <recommendedName>
        <fullName evidence="3">YaaC-like Protein</fullName>
    </recommendedName>
</protein>
<dbReference type="PATRIC" id="fig|284581.3.peg.2665"/>
<dbReference type="RefSeq" id="WP_053401061.1">
    <property type="nucleotide sequence ID" value="NZ_LILC01000012.1"/>
</dbReference>
<dbReference type="AlphaFoldDB" id="A0A0M0L6K6"/>